<sequence>MRKTLRLVDLKTFLYTQLTYKELISNVFDIKALYIEVDSLIVEPAQATTVTSTTT</sequence>
<keyword evidence="2" id="KW-1185">Reference proteome</keyword>
<evidence type="ECO:0000313" key="1">
    <source>
        <dbReference type="EMBL" id="CAG8807983.1"/>
    </source>
</evidence>
<proteinExistence type="predicted"/>
<name>A0A9N9K2P0_9GLOM</name>
<dbReference type="EMBL" id="CAJVQA010036039">
    <property type="protein sequence ID" value="CAG8807983.1"/>
    <property type="molecule type" value="Genomic_DNA"/>
</dbReference>
<protein>
    <submittedName>
        <fullName evidence="1">17579_t:CDS:1</fullName>
    </submittedName>
</protein>
<accession>A0A9N9K2P0</accession>
<organism evidence="1 2">
    <name type="scientific">Cetraspora pellucida</name>
    <dbReference type="NCBI Taxonomy" id="1433469"/>
    <lineage>
        <taxon>Eukaryota</taxon>
        <taxon>Fungi</taxon>
        <taxon>Fungi incertae sedis</taxon>
        <taxon>Mucoromycota</taxon>
        <taxon>Glomeromycotina</taxon>
        <taxon>Glomeromycetes</taxon>
        <taxon>Diversisporales</taxon>
        <taxon>Gigasporaceae</taxon>
        <taxon>Cetraspora</taxon>
    </lineage>
</organism>
<gene>
    <name evidence="1" type="ORF">CPELLU_LOCUS18344</name>
</gene>
<reference evidence="1" key="1">
    <citation type="submission" date="2021-06" db="EMBL/GenBank/DDBJ databases">
        <authorList>
            <person name="Kallberg Y."/>
            <person name="Tangrot J."/>
            <person name="Rosling A."/>
        </authorList>
    </citation>
    <scope>NUCLEOTIDE SEQUENCE</scope>
    <source>
        <strain evidence="1">FL966</strain>
    </source>
</reference>
<comment type="caution">
    <text evidence="1">The sequence shown here is derived from an EMBL/GenBank/DDBJ whole genome shotgun (WGS) entry which is preliminary data.</text>
</comment>
<dbReference type="AlphaFoldDB" id="A0A9N9K2P0"/>
<dbReference type="Proteomes" id="UP000789759">
    <property type="component" value="Unassembled WGS sequence"/>
</dbReference>
<evidence type="ECO:0000313" key="2">
    <source>
        <dbReference type="Proteomes" id="UP000789759"/>
    </source>
</evidence>
<feature type="non-terminal residue" evidence="1">
    <location>
        <position position="55"/>
    </location>
</feature>